<comment type="caution">
    <text evidence="1">The sequence shown here is derived from an EMBL/GenBank/DDBJ whole genome shotgun (WGS) entry which is preliminary data.</text>
</comment>
<accession>A0A2V1GTG5</accession>
<protein>
    <recommendedName>
        <fullName evidence="3">DUF4145 domain-containing protein</fullName>
    </recommendedName>
</protein>
<dbReference type="Proteomes" id="UP000244906">
    <property type="component" value="Unassembled WGS sequence"/>
</dbReference>
<dbReference type="AlphaFoldDB" id="A0A2V1GTG5"/>
<evidence type="ECO:0000313" key="2">
    <source>
        <dbReference type="Proteomes" id="UP000244906"/>
    </source>
</evidence>
<sequence length="145" mass="16237">MEIQTTKEQAALTQLLTALELFSQENYISTVTLAGAAEEILGKLASRENTSKSAFEGLAQNLHNNHPQHEVKAIKARLNQSRNALKHATSIDEDVFSINPRLEAISMICRALTNYLTLKKDLPKEGKDFFEKCYLEIMGEAKTIE</sequence>
<name>A0A2V1GTG5_9GAMM</name>
<proteinExistence type="predicted"/>
<evidence type="ECO:0000313" key="1">
    <source>
        <dbReference type="EMBL" id="PVZ68965.1"/>
    </source>
</evidence>
<dbReference type="RefSeq" id="WP_116687347.1">
    <property type="nucleotide sequence ID" value="NZ_CAWNYD010000004.1"/>
</dbReference>
<gene>
    <name evidence="1" type="ORF">DC094_12015</name>
</gene>
<reference evidence="1 2" key="1">
    <citation type="submission" date="2018-04" db="EMBL/GenBank/DDBJ databases">
        <title>Thalassorhabdus spongiae gen. nov., sp. nov., isolated from a marine sponge in South-West Iceland.</title>
        <authorList>
            <person name="Knobloch S."/>
            <person name="Daussin A."/>
            <person name="Johannsson R."/>
            <person name="Marteinsson V.T."/>
        </authorList>
    </citation>
    <scope>NUCLEOTIDE SEQUENCE [LARGE SCALE GENOMIC DNA]</scope>
    <source>
        <strain evidence="1 2">Hp12</strain>
    </source>
</reference>
<organism evidence="1 2">
    <name type="scientific">Pelagibaculum spongiae</name>
    <dbReference type="NCBI Taxonomy" id="2080658"/>
    <lineage>
        <taxon>Bacteria</taxon>
        <taxon>Pseudomonadati</taxon>
        <taxon>Pseudomonadota</taxon>
        <taxon>Gammaproteobacteria</taxon>
        <taxon>Oceanospirillales</taxon>
        <taxon>Pelagibaculum</taxon>
    </lineage>
</organism>
<dbReference type="OrthoDB" id="7067708at2"/>
<dbReference type="EMBL" id="QDDL01000004">
    <property type="protein sequence ID" value="PVZ68965.1"/>
    <property type="molecule type" value="Genomic_DNA"/>
</dbReference>
<keyword evidence="2" id="KW-1185">Reference proteome</keyword>
<evidence type="ECO:0008006" key="3">
    <source>
        <dbReference type="Google" id="ProtNLM"/>
    </source>
</evidence>